<dbReference type="EMBL" id="CAUYUJ010001559">
    <property type="protein sequence ID" value="CAK0796506.1"/>
    <property type="molecule type" value="Genomic_DNA"/>
</dbReference>
<proteinExistence type="predicted"/>
<gene>
    <name evidence="1" type="ORF">PCOR1329_LOCUS5877</name>
</gene>
<keyword evidence="2" id="KW-1185">Reference proteome</keyword>
<evidence type="ECO:0000313" key="1">
    <source>
        <dbReference type="EMBL" id="CAK0796506.1"/>
    </source>
</evidence>
<protein>
    <submittedName>
        <fullName evidence="1">Uncharacterized protein</fullName>
    </submittedName>
</protein>
<dbReference type="Proteomes" id="UP001189429">
    <property type="component" value="Unassembled WGS sequence"/>
</dbReference>
<accession>A0ABN9PTJ8</accession>
<comment type="caution">
    <text evidence="1">The sequence shown here is derived from an EMBL/GenBank/DDBJ whole genome shotgun (WGS) entry which is preliminary data.</text>
</comment>
<reference evidence="1" key="1">
    <citation type="submission" date="2023-10" db="EMBL/GenBank/DDBJ databases">
        <authorList>
            <person name="Chen Y."/>
            <person name="Shah S."/>
            <person name="Dougan E. K."/>
            <person name="Thang M."/>
            <person name="Chan C."/>
        </authorList>
    </citation>
    <scope>NUCLEOTIDE SEQUENCE [LARGE SCALE GENOMIC DNA]</scope>
</reference>
<evidence type="ECO:0000313" key="2">
    <source>
        <dbReference type="Proteomes" id="UP001189429"/>
    </source>
</evidence>
<sequence>MCIGAARSARITSGQAAKLRGYAAWLDSSLAGRCMRGAMRALIARQHWGKGERVVPDSVLHRALLHIAAAATHVPDRALMLARPCEPPIAVYSDAAEDRARVRLGAKVVMPNGKVHITIWDAMPAALATWGPQATKINQAELHCGIKVATAFPELLRGRDVLWWIDNASAATSMVKAGSPTEGVGRLALKAHAMLAASDASL</sequence>
<organism evidence="1 2">
    <name type="scientific">Prorocentrum cordatum</name>
    <dbReference type="NCBI Taxonomy" id="2364126"/>
    <lineage>
        <taxon>Eukaryota</taxon>
        <taxon>Sar</taxon>
        <taxon>Alveolata</taxon>
        <taxon>Dinophyceae</taxon>
        <taxon>Prorocentrales</taxon>
        <taxon>Prorocentraceae</taxon>
        <taxon>Prorocentrum</taxon>
    </lineage>
</organism>
<name>A0ABN9PTJ8_9DINO</name>